<sequence>MKKKKIIIIIILLVLIGGGYYLKEEFDKKKLIETEGPRIEKYLKYNYENYESITFDTVVVNPTGIPHIKGYVNNNPELKFDVGIYDDHFNAGVNWIDDEKSLIPREEYQYESKTVTEIEKEENRQ</sequence>
<name>A0A1H9TK67_9LACT</name>
<proteinExistence type="predicted"/>
<dbReference type="EMBL" id="FOHA01000014">
    <property type="protein sequence ID" value="SER97394.1"/>
    <property type="molecule type" value="Genomic_DNA"/>
</dbReference>
<reference evidence="2 3" key="1">
    <citation type="submission" date="2016-10" db="EMBL/GenBank/DDBJ databases">
        <authorList>
            <person name="de Groot N.N."/>
        </authorList>
    </citation>
    <scope>NUCLEOTIDE SEQUENCE [LARGE SCALE GENOMIC DNA]</scope>
    <source>
        <strain evidence="2 3">DSM 13760</strain>
    </source>
</reference>
<dbReference type="OrthoDB" id="2366279at2"/>
<keyword evidence="1" id="KW-1133">Transmembrane helix</keyword>
<keyword evidence="1" id="KW-0472">Membrane</keyword>
<evidence type="ECO:0008006" key="4">
    <source>
        <dbReference type="Google" id="ProtNLM"/>
    </source>
</evidence>
<dbReference type="Gene3D" id="3.10.450.130">
    <property type="entry name" value="folded 79 residue fragment of lin0334 like domains"/>
    <property type="match status" value="1"/>
</dbReference>
<dbReference type="InterPro" id="IPR009881">
    <property type="entry name" value="DUF1433"/>
</dbReference>
<organism evidence="2 3">
    <name type="scientific">Isobaculum melis</name>
    <dbReference type="NCBI Taxonomy" id="142588"/>
    <lineage>
        <taxon>Bacteria</taxon>
        <taxon>Bacillati</taxon>
        <taxon>Bacillota</taxon>
        <taxon>Bacilli</taxon>
        <taxon>Lactobacillales</taxon>
        <taxon>Carnobacteriaceae</taxon>
        <taxon>Isobaculum</taxon>
    </lineage>
</organism>
<dbReference type="STRING" id="142588.SAMN04488559_11419"/>
<dbReference type="Pfam" id="PF07252">
    <property type="entry name" value="DUF1433"/>
    <property type="match status" value="1"/>
</dbReference>
<accession>A0A1H9TK67</accession>
<keyword evidence="3" id="KW-1185">Reference proteome</keyword>
<dbReference type="AlphaFoldDB" id="A0A1H9TK67"/>
<evidence type="ECO:0000313" key="3">
    <source>
        <dbReference type="Proteomes" id="UP000198948"/>
    </source>
</evidence>
<dbReference type="Proteomes" id="UP000198948">
    <property type="component" value="Unassembled WGS sequence"/>
</dbReference>
<evidence type="ECO:0000313" key="2">
    <source>
        <dbReference type="EMBL" id="SER97394.1"/>
    </source>
</evidence>
<evidence type="ECO:0000256" key="1">
    <source>
        <dbReference type="SAM" id="Phobius"/>
    </source>
</evidence>
<gene>
    <name evidence="2" type="ORF">SAMN04488559_11419</name>
</gene>
<keyword evidence="1" id="KW-0812">Transmembrane</keyword>
<protein>
    <recommendedName>
        <fullName evidence="4">DUF1433 domain-containing protein</fullName>
    </recommendedName>
</protein>
<feature type="transmembrane region" description="Helical" evidence="1">
    <location>
        <begin position="6"/>
        <end position="22"/>
    </location>
</feature>
<dbReference type="RefSeq" id="WP_092653060.1">
    <property type="nucleotide sequence ID" value="NZ_FOHA01000014.1"/>
</dbReference>